<dbReference type="PROSITE" id="PS51831">
    <property type="entry name" value="HD"/>
    <property type="match status" value="1"/>
</dbReference>
<dbReference type="Pfam" id="PF01966">
    <property type="entry name" value="HD"/>
    <property type="match status" value="1"/>
</dbReference>
<evidence type="ECO:0000313" key="3">
    <source>
        <dbReference type="EMBL" id="ADK84379.1"/>
    </source>
</evidence>
<accession>E1QFP3</accession>
<dbReference type="InterPro" id="IPR026875">
    <property type="entry name" value="PHydrolase_assoc_dom"/>
</dbReference>
<dbReference type="PANTHER" id="PTHR35795:SF1">
    <property type="entry name" value="BIS(5'-NUCLEOSYL)-TETRAPHOSPHATASE, SYMMETRICAL"/>
    <property type="match status" value="1"/>
</dbReference>
<name>E1QFP3_DESB2</name>
<feature type="domain" description="HD" evidence="2">
    <location>
        <begin position="82"/>
        <end position="197"/>
    </location>
</feature>
<reference evidence="3 4" key="1">
    <citation type="journal article" date="2010" name="Stand. Genomic Sci.">
        <title>Complete genome sequence of Desulfarculus baarsii type strain (2st14).</title>
        <authorList>
            <person name="Sun H."/>
            <person name="Spring S."/>
            <person name="Lapidus A."/>
            <person name="Davenport K."/>
            <person name="Del Rio T.G."/>
            <person name="Tice H."/>
            <person name="Nolan M."/>
            <person name="Copeland A."/>
            <person name="Cheng J.F."/>
            <person name="Lucas S."/>
            <person name="Tapia R."/>
            <person name="Goodwin L."/>
            <person name="Pitluck S."/>
            <person name="Ivanova N."/>
            <person name="Pagani I."/>
            <person name="Mavromatis K."/>
            <person name="Ovchinnikova G."/>
            <person name="Pati A."/>
            <person name="Chen A."/>
            <person name="Palaniappan K."/>
            <person name="Hauser L."/>
            <person name="Chang Y.J."/>
            <person name="Jeffries C.D."/>
            <person name="Detter J.C."/>
            <person name="Han C."/>
            <person name="Rohde M."/>
            <person name="Brambilla E."/>
            <person name="Goker M."/>
            <person name="Woyke T."/>
            <person name="Bristow J."/>
            <person name="Eisen J.A."/>
            <person name="Markowitz V."/>
            <person name="Hugenholtz P."/>
            <person name="Kyrpides N.C."/>
            <person name="Klenk H.P."/>
            <person name="Land M."/>
        </authorList>
    </citation>
    <scope>NUCLEOTIDE SEQUENCE [LARGE SCALE GENOMIC DNA]</scope>
    <source>
        <strain evidence="4">ATCC 33931 / DSM 2075 / LMG 7858 / VKM B-1802 / 2st14</strain>
    </source>
</reference>
<dbReference type="Pfam" id="PF13286">
    <property type="entry name" value="HD_assoc"/>
    <property type="match status" value="1"/>
</dbReference>
<dbReference type="InterPro" id="IPR051094">
    <property type="entry name" value="Diverse_Catalytic_Enzymes"/>
</dbReference>
<dbReference type="SUPFAM" id="SSF109604">
    <property type="entry name" value="HD-domain/PDEase-like"/>
    <property type="match status" value="1"/>
</dbReference>
<dbReference type="InterPro" id="IPR003607">
    <property type="entry name" value="HD/PDEase_dom"/>
</dbReference>
<dbReference type="OrthoDB" id="9803619at2"/>
<dbReference type="EMBL" id="CP002085">
    <property type="protein sequence ID" value="ADK84379.1"/>
    <property type="molecule type" value="Genomic_DNA"/>
</dbReference>
<proteinExistence type="predicted"/>
<evidence type="ECO:0000256" key="1">
    <source>
        <dbReference type="ARBA" id="ARBA00022801"/>
    </source>
</evidence>
<gene>
    <name evidence="3" type="ordered locus">Deba_1010</name>
</gene>
<protein>
    <submittedName>
        <fullName evidence="3">Deoxyguanosinetriphosphate triphosphohydrolase</fullName>
    </submittedName>
</protein>
<dbReference type="GO" id="GO:0016787">
    <property type="term" value="F:hydrolase activity"/>
    <property type="evidence" value="ECO:0007669"/>
    <property type="project" value="UniProtKB-KW"/>
</dbReference>
<dbReference type="KEGG" id="dbr:Deba_1010"/>
<dbReference type="eggNOG" id="COG0232">
    <property type="taxonomic scope" value="Bacteria"/>
</dbReference>
<dbReference type="InterPro" id="IPR006674">
    <property type="entry name" value="HD_domain"/>
</dbReference>
<dbReference type="RefSeq" id="WP_013257833.1">
    <property type="nucleotide sequence ID" value="NC_014365.1"/>
</dbReference>
<dbReference type="STRING" id="644282.Deba_1010"/>
<sequence>MPGHDLLRLRQELELREQAALSPLACPSVAALRRRLDPVSDSGHRLAFAVDADRVLHSLAYTRYIDKTQVFSLVDNDHISHRVLHVQLVSKIGRTVGRLLGLNEDLIEAIALAHDLGHPPFGHDGEGYLSALCQEHGLGPFLHNVQSVRFLESVERGGRGLNLSLQVLDGVLCHDGEVCDNRLTPWPGKDFAALDAELAAKQADPGLSLRPMTMEGCVVRLCDAVAYVGRDLEDAINIGLIDRDDLPAEVARTLGRTNGAIVYRLVEDLAQNSLGRPHLAFSDEVGQALAQLKRFNLERIYLNPKIKTQHHKIAEIYRHLFEQYLGDLGGQRRQSPVFAHFLDAMDDDYRQATPAAGVVRDFISSMTDDYFLRCYRRLVWPERLPSRFGASG</sequence>
<keyword evidence="1" id="KW-0378">Hydrolase</keyword>
<evidence type="ECO:0000313" key="4">
    <source>
        <dbReference type="Proteomes" id="UP000009047"/>
    </source>
</evidence>
<dbReference type="HOGENOM" id="CLU_028163_1_1_7"/>
<organism evidence="3 4">
    <name type="scientific">Desulfarculus baarsii (strain ATCC 33931 / DSM 2075 / LMG 7858 / VKM B-1802 / 2st14)</name>
    <dbReference type="NCBI Taxonomy" id="644282"/>
    <lineage>
        <taxon>Bacteria</taxon>
        <taxon>Pseudomonadati</taxon>
        <taxon>Thermodesulfobacteriota</taxon>
        <taxon>Desulfarculia</taxon>
        <taxon>Desulfarculales</taxon>
        <taxon>Desulfarculaceae</taxon>
        <taxon>Desulfarculus</taxon>
    </lineage>
</organism>
<evidence type="ECO:0000259" key="2">
    <source>
        <dbReference type="PROSITE" id="PS51831"/>
    </source>
</evidence>
<dbReference type="Gene3D" id="1.10.3210.10">
    <property type="entry name" value="Hypothetical protein af1432"/>
    <property type="match status" value="1"/>
</dbReference>
<dbReference type="AlphaFoldDB" id="E1QFP3"/>
<dbReference type="Proteomes" id="UP000009047">
    <property type="component" value="Chromosome"/>
</dbReference>
<dbReference type="PANTHER" id="PTHR35795">
    <property type="entry name" value="SLR1885 PROTEIN"/>
    <property type="match status" value="1"/>
</dbReference>
<dbReference type="SMART" id="SM00471">
    <property type="entry name" value="HDc"/>
    <property type="match status" value="1"/>
</dbReference>
<dbReference type="CDD" id="cd00077">
    <property type="entry name" value="HDc"/>
    <property type="match status" value="1"/>
</dbReference>
<keyword evidence="4" id="KW-1185">Reference proteome</keyword>